<evidence type="ECO:0000256" key="7">
    <source>
        <dbReference type="ARBA" id="ARBA00023304"/>
    </source>
</evidence>
<protein>
    <submittedName>
        <fullName evidence="9">Branched-chain-amino-acid aminotransferase</fullName>
    </submittedName>
</protein>
<dbReference type="PANTHER" id="PTHR11825:SF44">
    <property type="entry name" value="BRANCHED-CHAIN-AMINO-ACID AMINOTRANSFERASE"/>
    <property type="match status" value="1"/>
</dbReference>
<proteinExistence type="inferred from homology"/>
<sequence>MNGNAHPIAPLDASLLKITHVETLKPVPTPGTYGFGDIKTDYMLVMEYTAGSGWSAPEIKPYGPLALDPASNCLQYCTNVFEGMKAFIGPDGKARMFRADQNMTRLVSSAERMGLPTFDPDALLKCITALVSIERRWIPAENGHSLYIRPTMIGTKASIRVGKSDSALLYTLVTPVGPYFPISPAIPHPTLAGVSLLAISEHVRSWPGGTGGYKLGLNYSPGFVPQTLAAQEGYDQVLWCLDVGKKPEEGAVISEAGAMNFFAVLANEGSDGGITIVTPPLDGTILPGITRDSALQLLRAHADSLSTSSTSPFSSPLHSGSGPISVIERPLSLSELAQAAQAGRLLECFGTGTAVLVVAIERIGYYPLSKTTAVPIDSEHTENTPKITDIVMKGGLKGLGQVGKALYEKLGALKDGSEEWNGWNVVCE</sequence>
<reference evidence="9" key="1">
    <citation type="submission" date="2020-05" db="EMBL/GenBank/DDBJ databases">
        <title>Mycena genomes resolve the evolution of fungal bioluminescence.</title>
        <authorList>
            <person name="Tsai I.J."/>
        </authorList>
    </citation>
    <scope>NUCLEOTIDE SEQUENCE</scope>
    <source>
        <strain evidence="9">171206Taipei</strain>
    </source>
</reference>
<dbReference type="AlphaFoldDB" id="A0A8H6TE28"/>
<dbReference type="InterPro" id="IPR043132">
    <property type="entry name" value="BCAT-like_C"/>
</dbReference>
<dbReference type="Gene3D" id="3.30.470.10">
    <property type="match status" value="1"/>
</dbReference>
<dbReference type="InterPro" id="IPR005786">
    <property type="entry name" value="B_amino_transII"/>
</dbReference>
<dbReference type="GO" id="GO:0005739">
    <property type="term" value="C:mitochondrion"/>
    <property type="evidence" value="ECO:0007669"/>
    <property type="project" value="TreeGrafter"/>
</dbReference>
<dbReference type="Proteomes" id="UP000636479">
    <property type="component" value="Unassembled WGS sequence"/>
</dbReference>
<keyword evidence="4" id="KW-0028">Amino-acid biosynthesis</keyword>
<dbReference type="InterPro" id="IPR043131">
    <property type="entry name" value="BCAT-like_N"/>
</dbReference>
<evidence type="ECO:0000256" key="2">
    <source>
        <dbReference type="ARBA" id="ARBA00009320"/>
    </source>
</evidence>
<accession>A0A8H6TE28</accession>
<dbReference type="Pfam" id="PF01063">
    <property type="entry name" value="Aminotran_4"/>
    <property type="match status" value="1"/>
</dbReference>
<evidence type="ECO:0000256" key="3">
    <source>
        <dbReference type="ARBA" id="ARBA00022576"/>
    </source>
</evidence>
<dbReference type="SUPFAM" id="SSF56752">
    <property type="entry name" value="D-aminoacid aminotransferase-like PLP-dependent enzymes"/>
    <property type="match status" value="1"/>
</dbReference>
<evidence type="ECO:0000256" key="1">
    <source>
        <dbReference type="ARBA" id="ARBA00001933"/>
    </source>
</evidence>
<dbReference type="CDD" id="cd01557">
    <property type="entry name" value="BCAT_beta_family"/>
    <property type="match status" value="1"/>
</dbReference>
<dbReference type="OrthoDB" id="1732691at2759"/>
<keyword evidence="7" id="KW-0100">Branched-chain amino acid biosynthesis</keyword>
<dbReference type="InterPro" id="IPR001544">
    <property type="entry name" value="Aminotrans_IV"/>
</dbReference>
<keyword evidence="3 9" id="KW-0032">Aminotransferase</keyword>
<dbReference type="GeneID" id="59340394"/>
<organism evidence="9 10">
    <name type="scientific">Mycena indigotica</name>
    <dbReference type="NCBI Taxonomy" id="2126181"/>
    <lineage>
        <taxon>Eukaryota</taxon>
        <taxon>Fungi</taxon>
        <taxon>Dikarya</taxon>
        <taxon>Basidiomycota</taxon>
        <taxon>Agaricomycotina</taxon>
        <taxon>Agaricomycetes</taxon>
        <taxon>Agaricomycetidae</taxon>
        <taxon>Agaricales</taxon>
        <taxon>Marasmiineae</taxon>
        <taxon>Mycenaceae</taxon>
        <taxon>Mycena</taxon>
    </lineage>
</organism>
<evidence type="ECO:0000256" key="4">
    <source>
        <dbReference type="ARBA" id="ARBA00022605"/>
    </source>
</evidence>
<dbReference type="InterPro" id="IPR033939">
    <property type="entry name" value="BCAT_family"/>
</dbReference>
<keyword evidence="10" id="KW-1185">Reference proteome</keyword>
<dbReference type="PANTHER" id="PTHR11825">
    <property type="entry name" value="SUBGROUP IIII AMINOTRANSFERASE"/>
    <property type="match status" value="1"/>
</dbReference>
<evidence type="ECO:0000313" key="9">
    <source>
        <dbReference type="EMBL" id="KAF7315765.1"/>
    </source>
</evidence>
<keyword evidence="5 9" id="KW-0808">Transferase</keyword>
<dbReference type="GO" id="GO:0009099">
    <property type="term" value="P:L-valine biosynthetic process"/>
    <property type="evidence" value="ECO:0007669"/>
    <property type="project" value="TreeGrafter"/>
</dbReference>
<dbReference type="RefSeq" id="XP_037225788.1">
    <property type="nucleotide sequence ID" value="XM_037357878.1"/>
</dbReference>
<evidence type="ECO:0000313" key="10">
    <source>
        <dbReference type="Proteomes" id="UP000636479"/>
    </source>
</evidence>
<dbReference type="GO" id="GO:0004084">
    <property type="term" value="F:branched-chain-amino-acid transaminase activity"/>
    <property type="evidence" value="ECO:0007669"/>
    <property type="project" value="InterPro"/>
</dbReference>
<comment type="caution">
    <text evidence="9">The sequence shown here is derived from an EMBL/GenBank/DDBJ whole genome shotgun (WGS) entry which is preliminary data.</text>
</comment>
<name>A0A8H6TE28_9AGAR</name>
<gene>
    <name evidence="9" type="ORF">MIND_00092400</name>
</gene>
<feature type="modified residue" description="N6-(pyridoxal phosphate)lysine" evidence="8">
    <location>
        <position position="214"/>
    </location>
</feature>
<comment type="cofactor">
    <cofactor evidence="1">
        <name>pyridoxal 5'-phosphate</name>
        <dbReference type="ChEBI" id="CHEBI:597326"/>
    </cofactor>
</comment>
<comment type="similarity">
    <text evidence="2">Belongs to the class-IV pyridoxal-phosphate-dependent aminotransferase family.</text>
</comment>
<keyword evidence="6" id="KW-0663">Pyridoxal phosphate</keyword>
<dbReference type="PIRSF" id="PIRSF006468">
    <property type="entry name" value="BCAT1"/>
    <property type="match status" value="1"/>
</dbReference>
<evidence type="ECO:0000256" key="5">
    <source>
        <dbReference type="ARBA" id="ARBA00022679"/>
    </source>
</evidence>
<dbReference type="InterPro" id="IPR036038">
    <property type="entry name" value="Aminotransferase-like"/>
</dbReference>
<dbReference type="GO" id="GO:0009098">
    <property type="term" value="P:L-leucine biosynthetic process"/>
    <property type="evidence" value="ECO:0007669"/>
    <property type="project" value="TreeGrafter"/>
</dbReference>
<dbReference type="Gene3D" id="3.20.10.10">
    <property type="entry name" value="D-amino Acid Aminotransferase, subunit A, domain 2"/>
    <property type="match status" value="1"/>
</dbReference>
<evidence type="ECO:0000256" key="8">
    <source>
        <dbReference type="PIRSR" id="PIRSR006468-1"/>
    </source>
</evidence>
<evidence type="ECO:0000256" key="6">
    <source>
        <dbReference type="ARBA" id="ARBA00022898"/>
    </source>
</evidence>
<dbReference type="EMBL" id="JACAZF010000001">
    <property type="protein sequence ID" value="KAF7315765.1"/>
    <property type="molecule type" value="Genomic_DNA"/>
</dbReference>